<dbReference type="Gene3D" id="3.40.630.30">
    <property type="match status" value="1"/>
</dbReference>
<comment type="caution">
    <text evidence="2">The sequence shown here is derived from an EMBL/GenBank/DDBJ whole genome shotgun (WGS) entry which is preliminary data.</text>
</comment>
<dbReference type="GeneID" id="78821000"/>
<name>A0ABD5Y8I7_9EURY</name>
<dbReference type="RefSeq" id="WP_274321788.1">
    <property type="nucleotide sequence ID" value="NZ_CP118158.1"/>
</dbReference>
<accession>A0ABD5Y8I7</accession>
<dbReference type="Proteomes" id="UP001596432">
    <property type="component" value="Unassembled WGS sequence"/>
</dbReference>
<feature type="region of interest" description="Disordered" evidence="1">
    <location>
        <begin position="92"/>
        <end position="130"/>
    </location>
</feature>
<dbReference type="InterPro" id="IPR016181">
    <property type="entry name" value="Acyl_CoA_acyltransferase"/>
</dbReference>
<evidence type="ECO:0000313" key="3">
    <source>
        <dbReference type="Proteomes" id="UP001596432"/>
    </source>
</evidence>
<dbReference type="EMBL" id="JBHTAS010000001">
    <property type="protein sequence ID" value="MFC7140694.1"/>
    <property type="molecule type" value="Genomic_DNA"/>
</dbReference>
<organism evidence="2 3">
    <name type="scientific">Halosimplex aquaticum</name>
    <dbReference type="NCBI Taxonomy" id="3026162"/>
    <lineage>
        <taxon>Archaea</taxon>
        <taxon>Methanobacteriati</taxon>
        <taxon>Methanobacteriota</taxon>
        <taxon>Stenosarchaea group</taxon>
        <taxon>Halobacteria</taxon>
        <taxon>Halobacteriales</taxon>
        <taxon>Haloarculaceae</taxon>
        <taxon>Halosimplex</taxon>
    </lineage>
</organism>
<evidence type="ECO:0000313" key="2">
    <source>
        <dbReference type="EMBL" id="MFC7140694.1"/>
    </source>
</evidence>
<dbReference type="AlphaFoldDB" id="A0ABD5Y8I7"/>
<gene>
    <name evidence="2" type="ORF">ACFQMA_12800</name>
</gene>
<reference evidence="2 3" key="1">
    <citation type="journal article" date="2019" name="Int. J. Syst. Evol. Microbiol.">
        <title>The Global Catalogue of Microorganisms (GCM) 10K type strain sequencing project: providing services to taxonomists for standard genome sequencing and annotation.</title>
        <authorList>
            <consortium name="The Broad Institute Genomics Platform"/>
            <consortium name="The Broad Institute Genome Sequencing Center for Infectious Disease"/>
            <person name="Wu L."/>
            <person name="Ma J."/>
        </authorList>
    </citation>
    <scope>NUCLEOTIDE SEQUENCE [LARGE SCALE GENOMIC DNA]</scope>
    <source>
        <strain evidence="2 3">XZYJT29</strain>
    </source>
</reference>
<evidence type="ECO:0000256" key="1">
    <source>
        <dbReference type="SAM" id="MobiDB-lite"/>
    </source>
</evidence>
<sequence length="130" mass="14345">MDIRDAVEADAERLAELTASPQDVMRNLVHDRTVRVAADDEEIQGFVSYDAREDTVHVTQLEGTAAVRDRLLEEPIRFATAEGMTVELLVPEDESETRESAEDAGFEHAGGGPTFEGQPTVRYRLDPGSE</sequence>
<evidence type="ECO:0008006" key="4">
    <source>
        <dbReference type="Google" id="ProtNLM"/>
    </source>
</evidence>
<keyword evidence="3" id="KW-1185">Reference proteome</keyword>
<protein>
    <recommendedName>
        <fullName evidence="4">N-acetyltransferase domain-containing protein</fullName>
    </recommendedName>
</protein>
<proteinExistence type="predicted"/>
<dbReference type="SUPFAM" id="SSF55729">
    <property type="entry name" value="Acyl-CoA N-acyltransferases (Nat)"/>
    <property type="match status" value="1"/>
</dbReference>